<feature type="compositionally biased region" description="Low complexity" evidence="1">
    <location>
        <begin position="120"/>
        <end position="139"/>
    </location>
</feature>
<organism evidence="2 3">
    <name type="scientific">Sclerotinia borealis (strain F-4128)</name>
    <dbReference type="NCBI Taxonomy" id="1432307"/>
    <lineage>
        <taxon>Eukaryota</taxon>
        <taxon>Fungi</taxon>
        <taxon>Dikarya</taxon>
        <taxon>Ascomycota</taxon>
        <taxon>Pezizomycotina</taxon>
        <taxon>Leotiomycetes</taxon>
        <taxon>Helotiales</taxon>
        <taxon>Sclerotiniaceae</taxon>
        <taxon>Sclerotinia</taxon>
    </lineage>
</organism>
<keyword evidence="3" id="KW-1185">Reference proteome</keyword>
<dbReference type="HOGENOM" id="CLU_866420_0_0_1"/>
<reference evidence="2 3" key="1">
    <citation type="journal article" date="2014" name="Genome Announc.">
        <title>Draft genome sequence of Sclerotinia borealis, a psychrophilic plant pathogenic fungus.</title>
        <authorList>
            <person name="Mardanov A.V."/>
            <person name="Beletsky A.V."/>
            <person name="Kadnikov V.V."/>
            <person name="Ignatov A.N."/>
            <person name="Ravin N.V."/>
        </authorList>
    </citation>
    <scope>NUCLEOTIDE SEQUENCE [LARGE SCALE GENOMIC DNA]</scope>
    <source>
        <strain evidence="3">F-4157</strain>
    </source>
</reference>
<protein>
    <submittedName>
        <fullName evidence="2">Uncharacterized protein</fullName>
    </submittedName>
</protein>
<feature type="compositionally biased region" description="Polar residues" evidence="1">
    <location>
        <begin position="181"/>
        <end position="202"/>
    </location>
</feature>
<comment type="caution">
    <text evidence="2">The sequence shown here is derived from an EMBL/GenBank/DDBJ whole genome shotgun (WGS) entry which is preliminary data.</text>
</comment>
<evidence type="ECO:0000256" key="1">
    <source>
        <dbReference type="SAM" id="MobiDB-lite"/>
    </source>
</evidence>
<dbReference type="Proteomes" id="UP000019487">
    <property type="component" value="Unassembled WGS sequence"/>
</dbReference>
<dbReference type="OrthoDB" id="3550675at2759"/>
<dbReference type="EMBL" id="AYSA01000212">
    <property type="protein sequence ID" value="ESZ95025.1"/>
    <property type="molecule type" value="Genomic_DNA"/>
</dbReference>
<dbReference type="STRING" id="1432307.W9CKG3"/>
<evidence type="ECO:0000313" key="2">
    <source>
        <dbReference type="EMBL" id="ESZ95025.1"/>
    </source>
</evidence>
<sequence length="321" mass="35702">MSDSSAWKTWATWTDADLQRKAKATKSGDKKDYEDKLVAQAILKGEAEWTYEDLHCKSGAGRFQYADYDDRDAARAILRKKQQYALNKPLDFEKLSLQDTKTSERGDGGRSRPREEKSQVPSSSKPGPSKSVPSKPVPSGERRRSPTRKSTVNEPKKHTSSVEGRNAPTDQVLPRKREHSVPSQLNHPSKRSAVSTSTNIAGTQPKDGGSNSGTGGHTQSSNRPANATNSKAYVYETNRDGKFICKECDKAGPWTRKYEYERHFDGNHAGKPPIKCAIGKCSSTEITFSRSDVHRRHLRTIHPDTVEGKTAEAVYQKSKKP</sequence>
<feature type="compositionally biased region" description="Polar residues" evidence="1">
    <location>
        <begin position="217"/>
        <end position="231"/>
    </location>
</feature>
<gene>
    <name evidence="2" type="ORF">SBOR_4558</name>
</gene>
<evidence type="ECO:0000313" key="3">
    <source>
        <dbReference type="Proteomes" id="UP000019487"/>
    </source>
</evidence>
<dbReference type="AlphaFoldDB" id="W9CKG3"/>
<dbReference type="Gene3D" id="3.30.160.60">
    <property type="entry name" value="Classic Zinc Finger"/>
    <property type="match status" value="1"/>
</dbReference>
<name>W9CKG3_SCLBF</name>
<proteinExistence type="predicted"/>
<accession>W9CKG3</accession>
<feature type="region of interest" description="Disordered" evidence="1">
    <location>
        <begin position="88"/>
        <end position="232"/>
    </location>
</feature>
<feature type="compositionally biased region" description="Basic and acidic residues" evidence="1">
    <location>
        <begin position="90"/>
        <end position="118"/>
    </location>
</feature>